<organism evidence="3 4">
    <name type="scientific">Herpetosiphon geysericola</name>
    <dbReference type="NCBI Taxonomy" id="70996"/>
    <lineage>
        <taxon>Bacteria</taxon>
        <taxon>Bacillati</taxon>
        <taxon>Chloroflexota</taxon>
        <taxon>Chloroflexia</taxon>
        <taxon>Herpetosiphonales</taxon>
        <taxon>Herpetosiphonaceae</taxon>
        <taxon>Herpetosiphon</taxon>
    </lineage>
</organism>
<evidence type="ECO:0000313" key="4">
    <source>
        <dbReference type="Proteomes" id="UP000050277"/>
    </source>
</evidence>
<feature type="transmembrane region" description="Helical" evidence="2">
    <location>
        <begin position="161"/>
        <end position="178"/>
    </location>
</feature>
<dbReference type="AlphaFoldDB" id="A0A0P6YHW9"/>
<evidence type="ECO:0000256" key="2">
    <source>
        <dbReference type="SAM" id="Phobius"/>
    </source>
</evidence>
<keyword evidence="4" id="KW-1185">Reference proteome</keyword>
<dbReference type="RefSeq" id="WP_054536281.1">
    <property type="nucleotide sequence ID" value="NZ_LGKP01000032.1"/>
</dbReference>
<dbReference type="Proteomes" id="UP000050277">
    <property type="component" value="Unassembled WGS sequence"/>
</dbReference>
<reference evidence="3 4" key="1">
    <citation type="submission" date="2015-07" db="EMBL/GenBank/DDBJ databases">
        <title>Whole genome sequence of Herpetosiphon geysericola DSM 7119.</title>
        <authorList>
            <person name="Hemp J."/>
            <person name="Ward L.M."/>
            <person name="Pace L.A."/>
            <person name="Fischer W.W."/>
        </authorList>
    </citation>
    <scope>NUCLEOTIDE SEQUENCE [LARGE SCALE GENOMIC DNA]</scope>
    <source>
        <strain evidence="3 4">DSM 7119</strain>
    </source>
</reference>
<feature type="transmembrane region" description="Helical" evidence="2">
    <location>
        <begin position="132"/>
        <end position="149"/>
    </location>
</feature>
<proteinExistence type="predicted"/>
<keyword evidence="2" id="KW-0812">Transmembrane</keyword>
<keyword evidence="2" id="KW-1133">Transmembrane helix</keyword>
<dbReference type="EMBL" id="LGKP01000032">
    <property type="protein sequence ID" value="KPL81932.1"/>
    <property type="molecule type" value="Genomic_DNA"/>
</dbReference>
<protein>
    <submittedName>
        <fullName evidence="3">Uncharacterized protein</fullName>
    </submittedName>
</protein>
<comment type="caution">
    <text evidence="3">The sequence shown here is derived from an EMBL/GenBank/DDBJ whole genome shotgun (WGS) entry which is preliminary data.</text>
</comment>
<evidence type="ECO:0000256" key="1">
    <source>
        <dbReference type="SAM" id="MobiDB-lite"/>
    </source>
</evidence>
<evidence type="ECO:0000313" key="3">
    <source>
        <dbReference type="EMBL" id="KPL81932.1"/>
    </source>
</evidence>
<feature type="region of interest" description="Disordered" evidence="1">
    <location>
        <begin position="88"/>
        <end position="111"/>
    </location>
</feature>
<dbReference type="STRING" id="70996.SE18_20245"/>
<sequence length="254" mass="27573">MKCPNCYSNVANSSTTCPRCDWPLRTPPASTASAAFGQSPTANAWGRDQQNDAGVWEPSKPAATAWEPSAPADAAWNQATQALNTWEQPAAEPASTWDQSPMQSVAAPPNATMMGNAMPTSVPLTGGQKAKLLFGAIIPLIVITIGILYVSRAPMTGELSFVWIFIGVLSLIFGWQAITKLIDFFSGVALVQVDRLTKTQIVKNKNSRNYYGHFERIGRLNIGRQNYDTALQGAIYQVTYSARSKSLWAMQQVG</sequence>
<keyword evidence="2" id="KW-0472">Membrane</keyword>
<name>A0A0P6YHW9_9CHLR</name>
<gene>
    <name evidence="3" type="ORF">SE18_20245</name>
</gene>
<dbReference type="OrthoDB" id="9820023at2"/>
<accession>A0A0P6YHW9</accession>